<evidence type="ECO:0000313" key="2">
    <source>
        <dbReference type="EMBL" id="PKI48431.1"/>
    </source>
</evidence>
<name>A0A2I0IWM9_PUNGR</name>
<keyword evidence="3" id="KW-1185">Reference proteome</keyword>
<comment type="caution">
    <text evidence="2">The sequence shown here is derived from an EMBL/GenBank/DDBJ whole genome shotgun (WGS) entry which is preliminary data.</text>
</comment>
<reference evidence="2 3" key="1">
    <citation type="submission" date="2017-11" db="EMBL/GenBank/DDBJ databases">
        <title>De-novo sequencing of pomegranate (Punica granatum L.) genome.</title>
        <authorList>
            <person name="Akparov Z."/>
            <person name="Amiraslanov A."/>
            <person name="Hajiyeva S."/>
            <person name="Abbasov M."/>
            <person name="Kaur K."/>
            <person name="Hamwieh A."/>
            <person name="Solovyev V."/>
            <person name="Salamov A."/>
            <person name="Braich B."/>
            <person name="Kosarev P."/>
            <person name="Mahmoud A."/>
            <person name="Hajiyev E."/>
            <person name="Babayeva S."/>
            <person name="Izzatullayeva V."/>
            <person name="Mammadov A."/>
            <person name="Mammadov A."/>
            <person name="Sharifova S."/>
            <person name="Ojaghi J."/>
            <person name="Eynullazada K."/>
            <person name="Bayramov B."/>
            <person name="Abdulazimova A."/>
            <person name="Shahmuradov I."/>
        </authorList>
    </citation>
    <scope>NUCLEOTIDE SEQUENCE [LARGE SCALE GENOMIC DNA]</scope>
    <source>
        <strain evidence="3">cv. AG2017</strain>
        <tissue evidence="2">Leaf</tissue>
    </source>
</reference>
<gene>
    <name evidence="2" type="ORF">CRG98_031183</name>
</gene>
<evidence type="ECO:0000256" key="1">
    <source>
        <dbReference type="SAM" id="MobiDB-lite"/>
    </source>
</evidence>
<proteinExistence type="predicted"/>
<dbReference type="AlphaFoldDB" id="A0A2I0IWM9"/>
<protein>
    <submittedName>
        <fullName evidence="2">Uncharacterized protein</fullName>
    </submittedName>
</protein>
<dbReference type="Proteomes" id="UP000233551">
    <property type="component" value="Unassembled WGS sequence"/>
</dbReference>
<organism evidence="2 3">
    <name type="scientific">Punica granatum</name>
    <name type="common">Pomegranate</name>
    <dbReference type="NCBI Taxonomy" id="22663"/>
    <lineage>
        <taxon>Eukaryota</taxon>
        <taxon>Viridiplantae</taxon>
        <taxon>Streptophyta</taxon>
        <taxon>Embryophyta</taxon>
        <taxon>Tracheophyta</taxon>
        <taxon>Spermatophyta</taxon>
        <taxon>Magnoliopsida</taxon>
        <taxon>eudicotyledons</taxon>
        <taxon>Gunneridae</taxon>
        <taxon>Pentapetalae</taxon>
        <taxon>rosids</taxon>
        <taxon>malvids</taxon>
        <taxon>Myrtales</taxon>
        <taxon>Lythraceae</taxon>
        <taxon>Punica</taxon>
    </lineage>
</organism>
<evidence type="ECO:0000313" key="3">
    <source>
        <dbReference type="Proteomes" id="UP000233551"/>
    </source>
</evidence>
<feature type="region of interest" description="Disordered" evidence="1">
    <location>
        <begin position="1"/>
        <end position="35"/>
    </location>
</feature>
<accession>A0A2I0IWM9</accession>
<dbReference type="EMBL" id="PGOL01002388">
    <property type="protein sequence ID" value="PKI48431.1"/>
    <property type="molecule type" value="Genomic_DNA"/>
</dbReference>
<sequence>MVDVLSDRITEGTKDVINRRTRGKDRSSRETVPNEFPKGKFMPIMYIKSPKSSPFSTSSAIPYCWTQSSNSLLKMLGHGPKREMNGGITNRPHWKETSSATALMVCRSSWQLGFLVNINDAVCVGYERIRHRHRHKCKAVYILPKCASSLKPNLMELAPKLIQEAWPLQVPEDSCVMDPGLKKPKGTDVGAQKQRRGWNSTFVQKLGQR</sequence>
<feature type="compositionally biased region" description="Basic and acidic residues" evidence="1">
    <location>
        <begin position="1"/>
        <end position="29"/>
    </location>
</feature>